<accession>A0A7T4B9D1</accession>
<dbReference type="GO" id="GO:0046464">
    <property type="term" value="P:acylglycerol catabolic process"/>
    <property type="evidence" value="ECO:0007669"/>
    <property type="project" value="TreeGrafter"/>
</dbReference>
<feature type="domain" description="Serine aminopeptidase S33" evidence="1">
    <location>
        <begin position="44"/>
        <end position="285"/>
    </location>
</feature>
<dbReference type="AlphaFoldDB" id="A0A7T4B9D1"/>
<sequence>MLPTFVANAAPPPLGKRANFPRDEHPHVPTLGNEYFLEGRGSRARTGVLLIHGLTGTPNEMRVLARGLHLLGYSVFAVQLAGHCGTQEDLVATTWLDWLACVRRGADILASRVDRLFVGGLSMGALLALALAQERPFHVAGVLALSPAFRHDGWSMPYYTRLSFLLPLFRGLGIGRGRVFLEQPPYGIKDEALRARVVASMREGNSRASGLPGNPWWSVVEMRKLASSVLRYMKALRAPCLVMHARHDDIASVSNALQIVRRAKNASVRLQLLEDSYHMITIDKERRTVITSVAAFIAELSDRPSTDRNQRNE</sequence>
<dbReference type="EMBL" id="CP065997">
    <property type="protein sequence ID" value="QQB38111.1"/>
    <property type="molecule type" value="Genomic_DNA"/>
</dbReference>
<dbReference type="PANTHER" id="PTHR43798:SF5">
    <property type="entry name" value="MONOACYLGLYCEROL LIPASE ABHD6"/>
    <property type="match status" value="1"/>
</dbReference>
<dbReference type="SUPFAM" id="SSF53474">
    <property type="entry name" value="alpha/beta-Hydrolases"/>
    <property type="match status" value="1"/>
</dbReference>
<protein>
    <submittedName>
        <fullName evidence="2">Alpha/beta fold hydrolase</fullName>
    </submittedName>
</protein>
<dbReference type="InterPro" id="IPR029058">
    <property type="entry name" value="AB_hydrolase_fold"/>
</dbReference>
<dbReference type="Pfam" id="PF12146">
    <property type="entry name" value="Hydrolase_4"/>
    <property type="match status" value="1"/>
</dbReference>
<dbReference type="Proteomes" id="UP000595231">
    <property type="component" value="Chromosome"/>
</dbReference>
<keyword evidence="2" id="KW-0378">Hydrolase</keyword>
<reference evidence="2 3" key="1">
    <citation type="submission" date="2020-12" db="EMBL/GenBank/DDBJ databases">
        <title>FDA dAtabase for Regulatory Grade micrObial Sequences (FDA-ARGOS): Supporting development and validation of Infectious Disease Dx tests.</title>
        <authorList>
            <person name="Sproer C."/>
            <person name="Gronow S."/>
            <person name="Severitt S."/>
            <person name="Schroder I."/>
            <person name="Tallon L."/>
            <person name="Sadzewicz L."/>
            <person name="Zhao X."/>
            <person name="Boylan J."/>
            <person name="Ott S."/>
            <person name="Bowen H."/>
            <person name="Vavikolanu K."/>
            <person name="Mehta A."/>
            <person name="Aluvathingal J."/>
            <person name="Nadendla S."/>
            <person name="Lowell S."/>
            <person name="Myers T."/>
            <person name="Yan Y."/>
            <person name="Sichtig H."/>
        </authorList>
    </citation>
    <scope>NUCLEOTIDE SEQUENCE [LARGE SCALE GENOMIC DNA]</scope>
    <source>
        <strain evidence="2 3">FDAARGOS_1050</strain>
    </source>
</reference>
<dbReference type="GO" id="GO:0016020">
    <property type="term" value="C:membrane"/>
    <property type="evidence" value="ECO:0007669"/>
    <property type="project" value="TreeGrafter"/>
</dbReference>
<dbReference type="PANTHER" id="PTHR43798">
    <property type="entry name" value="MONOACYLGLYCEROL LIPASE"/>
    <property type="match status" value="1"/>
</dbReference>
<dbReference type="GO" id="GO:0047372">
    <property type="term" value="F:monoacylglycerol lipase activity"/>
    <property type="evidence" value="ECO:0007669"/>
    <property type="project" value="TreeGrafter"/>
</dbReference>
<proteinExistence type="predicted"/>
<name>A0A7T4B9D1_9BURK</name>
<organism evidence="2 3">
    <name type="scientific">Achromobacter deleyi</name>
    <dbReference type="NCBI Taxonomy" id="1353891"/>
    <lineage>
        <taxon>Bacteria</taxon>
        <taxon>Pseudomonadati</taxon>
        <taxon>Pseudomonadota</taxon>
        <taxon>Betaproteobacteria</taxon>
        <taxon>Burkholderiales</taxon>
        <taxon>Alcaligenaceae</taxon>
        <taxon>Achromobacter</taxon>
    </lineage>
</organism>
<evidence type="ECO:0000313" key="2">
    <source>
        <dbReference type="EMBL" id="QQB38111.1"/>
    </source>
</evidence>
<evidence type="ECO:0000259" key="1">
    <source>
        <dbReference type="Pfam" id="PF12146"/>
    </source>
</evidence>
<dbReference type="InterPro" id="IPR022742">
    <property type="entry name" value="Hydrolase_4"/>
</dbReference>
<dbReference type="InterPro" id="IPR050266">
    <property type="entry name" value="AB_hydrolase_sf"/>
</dbReference>
<evidence type="ECO:0000313" key="3">
    <source>
        <dbReference type="Proteomes" id="UP000595231"/>
    </source>
</evidence>
<gene>
    <name evidence="2" type="ORF">I6I07_11605</name>
</gene>
<dbReference type="Gene3D" id="3.40.50.1820">
    <property type="entry name" value="alpha/beta hydrolase"/>
    <property type="match status" value="1"/>
</dbReference>